<dbReference type="Proteomes" id="UP000078550">
    <property type="component" value="Unassembled WGS sequence"/>
</dbReference>
<dbReference type="Proteomes" id="UP000078555">
    <property type="component" value="Unassembled WGS sequence"/>
</dbReference>
<gene>
    <name evidence="7" type="ORF">POVWA1_061260</name>
    <name evidence="8" type="ORF">POVWA2_060590</name>
</gene>
<dbReference type="EMBL" id="FLRD01000159">
    <property type="protein sequence ID" value="SBT50287.1"/>
    <property type="molecule type" value="Genomic_DNA"/>
</dbReference>
<dbReference type="InterPro" id="IPR036974">
    <property type="entry name" value="PUA_sf"/>
</dbReference>
<comment type="subcellular location">
    <subcellularLocation>
        <location evidence="1">Cytoplasm</location>
    </subcellularLocation>
</comment>
<evidence type="ECO:0000259" key="5">
    <source>
        <dbReference type="Pfam" id="PF02475"/>
    </source>
</evidence>
<keyword evidence="3" id="KW-0808">Transferase</keyword>
<evidence type="ECO:0000313" key="10">
    <source>
        <dbReference type="Proteomes" id="UP000078555"/>
    </source>
</evidence>
<evidence type="ECO:0000256" key="2">
    <source>
        <dbReference type="ARBA" id="ARBA00022490"/>
    </source>
</evidence>
<name>A0A1A9A296_PLAOA</name>
<keyword evidence="2" id="KW-0963">Cytoplasm</keyword>
<dbReference type="Gene3D" id="2.30.130.10">
    <property type="entry name" value="PUA domain"/>
    <property type="match status" value="1"/>
</dbReference>
<accession>A0A1A9A296</accession>
<organism evidence="7 10">
    <name type="scientific">Plasmodium ovale wallikeri</name>
    <dbReference type="NCBI Taxonomy" id="864142"/>
    <lineage>
        <taxon>Eukaryota</taxon>
        <taxon>Sar</taxon>
        <taxon>Alveolata</taxon>
        <taxon>Apicomplexa</taxon>
        <taxon>Aconoidasida</taxon>
        <taxon>Haemosporida</taxon>
        <taxon>Plasmodiidae</taxon>
        <taxon>Plasmodium</taxon>
        <taxon>Plasmodium (Plasmodium)</taxon>
    </lineage>
</organism>
<evidence type="ECO:0000256" key="4">
    <source>
        <dbReference type="ARBA" id="ARBA00022691"/>
    </source>
</evidence>
<dbReference type="EMBL" id="FLRE01000201">
    <property type="protein sequence ID" value="SBT50596.1"/>
    <property type="molecule type" value="Genomic_DNA"/>
</dbReference>
<proteinExistence type="predicted"/>
<dbReference type="Pfam" id="PF02475">
    <property type="entry name" value="TRM5-TYW2_MTfase"/>
    <property type="match status" value="1"/>
</dbReference>
<dbReference type="InterPro" id="IPR029063">
    <property type="entry name" value="SAM-dependent_MTases_sf"/>
</dbReference>
<dbReference type="CDD" id="cd11572">
    <property type="entry name" value="RlmI_M_like"/>
    <property type="match status" value="1"/>
</dbReference>
<dbReference type="PANTHER" id="PTHR42873:SF1">
    <property type="entry name" value="S-ADENOSYLMETHIONINE-DEPENDENT METHYLTRANSFERASE DOMAIN-CONTAINING PROTEIN"/>
    <property type="match status" value="1"/>
</dbReference>
<dbReference type="AlphaFoldDB" id="A0A1A9A296"/>
<dbReference type="Pfam" id="PF17785">
    <property type="entry name" value="PUA_3"/>
    <property type="match status" value="1"/>
</dbReference>
<dbReference type="GO" id="GO:0016740">
    <property type="term" value="F:transferase activity"/>
    <property type="evidence" value="ECO:0007669"/>
    <property type="project" value="UniProtKB-KW"/>
</dbReference>
<dbReference type="SUPFAM" id="SSF53335">
    <property type="entry name" value="S-adenosyl-L-methionine-dependent methyltransferases"/>
    <property type="match status" value="1"/>
</dbReference>
<dbReference type="Gene3D" id="3.40.50.150">
    <property type="entry name" value="Vaccinia Virus protein VP39"/>
    <property type="match status" value="1"/>
</dbReference>
<evidence type="ECO:0000313" key="7">
    <source>
        <dbReference type="EMBL" id="SBT50287.1"/>
    </source>
</evidence>
<evidence type="ECO:0000259" key="6">
    <source>
        <dbReference type="Pfam" id="PF17785"/>
    </source>
</evidence>
<reference evidence="7" key="2">
    <citation type="submission" date="2016-05" db="EMBL/GenBank/DDBJ databases">
        <authorList>
            <person name="Lavstsen T."/>
            <person name="Jespersen J.S."/>
        </authorList>
    </citation>
    <scope>NUCLEOTIDE SEQUENCE [LARGE SCALE GENOMIC DNA]</scope>
</reference>
<dbReference type="GO" id="GO:0003723">
    <property type="term" value="F:RNA binding"/>
    <property type="evidence" value="ECO:0007669"/>
    <property type="project" value="InterPro"/>
</dbReference>
<dbReference type="InterPro" id="IPR056743">
    <property type="entry name" value="TRM5-TYW2-like_MTfase"/>
</dbReference>
<feature type="domain" description="RlmI-like PUA" evidence="6">
    <location>
        <begin position="83"/>
        <end position="144"/>
    </location>
</feature>
<dbReference type="InterPro" id="IPR041532">
    <property type="entry name" value="RlmI-like_PUA"/>
</dbReference>
<evidence type="ECO:0000256" key="3">
    <source>
        <dbReference type="ARBA" id="ARBA00022679"/>
    </source>
</evidence>
<dbReference type="Gene3D" id="3.30.750.80">
    <property type="entry name" value="RNA methyltransferase domain (HRMD) like"/>
    <property type="match status" value="1"/>
</dbReference>
<evidence type="ECO:0000313" key="9">
    <source>
        <dbReference type="Proteomes" id="UP000078550"/>
    </source>
</evidence>
<dbReference type="PANTHER" id="PTHR42873">
    <property type="entry name" value="RIBOSOMAL RNA LARGE SUBUNIT METHYLTRANSFERASE"/>
    <property type="match status" value="1"/>
</dbReference>
<reference evidence="9 10" key="1">
    <citation type="submission" date="2016-05" db="EMBL/GenBank/DDBJ databases">
        <authorList>
            <person name="Naeem Raeece"/>
        </authorList>
    </citation>
    <scope>NUCLEOTIDE SEQUENCE [LARGE SCALE GENOMIC DNA]</scope>
</reference>
<sequence>MMISGKRMKLKLMKMQNTHFGNSVKGRFFSKGKYEKNTKFKEDLYKYHHEPYVDNVNLRPDLYLKGDDAEEEGEGKDISNGGIKSTHDRRLKRNFPLVYSNEVENLEELKANPFTLVNIKTKNNESLGVATFNPYSLITARVLSHNALFSINIHFFIEKIKESLSWRNRIYKEKTNNVATPVTTDTTDPTLKDDHSYELPTSDNKYRLLRDDHCYRLLNGEGDGVPGLLIDRYDNFVSVQHLSVGCEMLACNINDALIELLNPEAIIFRNDNKERLNEKLEIYKKVFYGKVPEQVMLKENDCFFLIDLLNSPNTGWYFNRKSVRNLLCTYAYKKKVLDLFSYVGSFGIQCAKIGKAKKVVCVEKQPNFVELAKKSAYLNGIKNNIEFVCDDFLHFFQNCDELFDIIILDPPNLIPKSKFLESGSKRYTDLIHLAQKYINPNGLLLIIFATKLCSYQNYINIINKSFVHTNKHVKIVGQGRASPDHPVNLSLYLVSDFYWFALQLSY</sequence>
<dbReference type="CDD" id="cd02440">
    <property type="entry name" value="AdoMet_MTases"/>
    <property type="match status" value="1"/>
</dbReference>
<keyword evidence="4" id="KW-0949">S-adenosyl-L-methionine</keyword>
<evidence type="ECO:0000313" key="8">
    <source>
        <dbReference type="EMBL" id="SBT50596.1"/>
    </source>
</evidence>
<evidence type="ECO:0000256" key="1">
    <source>
        <dbReference type="ARBA" id="ARBA00004496"/>
    </source>
</evidence>
<protein>
    <submittedName>
        <fullName evidence="7">Uncharacterized protein</fullName>
    </submittedName>
</protein>
<keyword evidence="10" id="KW-1185">Reference proteome</keyword>
<feature type="domain" description="TRM5/TYW2-like methyltransferase" evidence="5">
    <location>
        <begin position="324"/>
        <end position="411"/>
    </location>
</feature>